<dbReference type="FunFam" id="3.30.70.1430:FF:000001">
    <property type="entry name" value="Efflux pump membrane transporter"/>
    <property type="match status" value="1"/>
</dbReference>
<dbReference type="SUPFAM" id="SSF82866">
    <property type="entry name" value="Multidrug efflux transporter AcrB transmembrane domain"/>
    <property type="match status" value="2"/>
</dbReference>
<keyword evidence="10" id="KW-1185">Reference proteome</keyword>
<dbReference type="Gene3D" id="3.30.2090.10">
    <property type="entry name" value="Multidrug efflux transporter AcrB TolC docking domain, DN and DC subdomains"/>
    <property type="match status" value="2"/>
</dbReference>
<dbReference type="PRINTS" id="PR00702">
    <property type="entry name" value="ACRIFLAVINRP"/>
</dbReference>
<dbReference type="Pfam" id="PF00873">
    <property type="entry name" value="ACR_tran"/>
    <property type="match status" value="1"/>
</dbReference>
<comment type="caution">
    <text evidence="9">The sequence shown here is derived from an EMBL/GenBank/DDBJ whole genome shotgun (WGS) entry which is preliminary data.</text>
</comment>
<feature type="transmembrane region" description="Helical" evidence="8">
    <location>
        <begin position="12"/>
        <end position="32"/>
    </location>
</feature>
<keyword evidence="6 8" id="KW-1133">Transmembrane helix</keyword>
<evidence type="ECO:0000256" key="5">
    <source>
        <dbReference type="ARBA" id="ARBA00022692"/>
    </source>
</evidence>
<dbReference type="PANTHER" id="PTHR32063:SF28">
    <property type="entry name" value="BLR2861 PROTEIN"/>
    <property type="match status" value="1"/>
</dbReference>
<dbReference type="RefSeq" id="WP_130021187.1">
    <property type="nucleotide sequence ID" value="NZ_SEWF01000015.1"/>
</dbReference>
<evidence type="ECO:0000313" key="9">
    <source>
        <dbReference type="EMBL" id="RYU95353.1"/>
    </source>
</evidence>
<dbReference type="GO" id="GO:0005886">
    <property type="term" value="C:plasma membrane"/>
    <property type="evidence" value="ECO:0007669"/>
    <property type="project" value="UniProtKB-SubCell"/>
</dbReference>
<protein>
    <submittedName>
        <fullName evidence="9">Efflux RND transporter permease subunit</fullName>
    </submittedName>
</protein>
<dbReference type="AlphaFoldDB" id="A0A4Q5M0M0"/>
<evidence type="ECO:0000256" key="3">
    <source>
        <dbReference type="ARBA" id="ARBA00022475"/>
    </source>
</evidence>
<evidence type="ECO:0000256" key="8">
    <source>
        <dbReference type="SAM" id="Phobius"/>
    </source>
</evidence>
<feature type="transmembrane region" description="Helical" evidence="8">
    <location>
        <begin position="953"/>
        <end position="974"/>
    </location>
</feature>
<dbReference type="SUPFAM" id="SSF82693">
    <property type="entry name" value="Multidrug efflux transporter AcrB pore domain, PN1, PN2, PC1 and PC2 subdomains"/>
    <property type="match status" value="3"/>
</dbReference>
<dbReference type="Gene3D" id="3.30.70.1440">
    <property type="entry name" value="Multidrug efflux transporter AcrB pore domain"/>
    <property type="match status" value="1"/>
</dbReference>
<dbReference type="Gene3D" id="1.20.1640.10">
    <property type="entry name" value="Multidrug efflux transporter AcrB transmembrane domain"/>
    <property type="match status" value="2"/>
</dbReference>
<keyword evidence="2" id="KW-0813">Transport</keyword>
<keyword evidence="5 8" id="KW-0812">Transmembrane</keyword>
<dbReference type="Proteomes" id="UP000293162">
    <property type="component" value="Unassembled WGS sequence"/>
</dbReference>
<organism evidence="9 10">
    <name type="scientific">Emticicia agri</name>
    <dbReference type="NCBI Taxonomy" id="2492393"/>
    <lineage>
        <taxon>Bacteria</taxon>
        <taxon>Pseudomonadati</taxon>
        <taxon>Bacteroidota</taxon>
        <taxon>Cytophagia</taxon>
        <taxon>Cytophagales</taxon>
        <taxon>Leadbetterellaceae</taxon>
        <taxon>Emticicia</taxon>
    </lineage>
</organism>
<proteinExistence type="predicted"/>
<dbReference type="GO" id="GO:0042910">
    <property type="term" value="F:xenobiotic transmembrane transporter activity"/>
    <property type="evidence" value="ECO:0007669"/>
    <property type="project" value="TreeGrafter"/>
</dbReference>
<evidence type="ECO:0000256" key="7">
    <source>
        <dbReference type="ARBA" id="ARBA00023136"/>
    </source>
</evidence>
<feature type="transmembrane region" description="Helical" evidence="8">
    <location>
        <begin position="881"/>
        <end position="901"/>
    </location>
</feature>
<dbReference type="SUPFAM" id="SSF82714">
    <property type="entry name" value="Multidrug efflux transporter AcrB TolC docking domain, DN and DC subdomains"/>
    <property type="match status" value="2"/>
</dbReference>
<reference evidence="9 10" key="1">
    <citation type="submission" date="2019-02" db="EMBL/GenBank/DDBJ databases">
        <title>Bacterial novel species Emticicia sp. 17J42-9 isolated from soil.</title>
        <authorList>
            <person name="Jung H.-Y."/>
        </authorList>
    </citation>
    <scope>NUCLEOTIDE SEQUENCE [LARGE SCALE GENOMIC DNA]</scope>
    <source>
        <strain evidence="9 10">17J42-9</strain>
    </source>
</reference>
<evidence type="ECO:0000313" key="10">
    <source>
        <dbReference type="Proteomes" id="UP000293162"/>
    </source>
</evidence>
<keyword evidence="3" id="KW-1003">Cell membrane</keyword>
<gene>
    <name evidence="9" type="ORF">EWM59_11835</name>
</gene>
<dbReference type="OrthoDB" id="9758234at2"/>
<dbReference type="Gene3D" id="3.30.70.1430">
    <property type="entry name" value="Multidrug efflux transporter AcrB pore domain"/>
    <property type="match status" value="2"/>
</dbReference>
<accession>A0A4Q5M0M0</accession>
<sequence length="1034" mass="115041">MSISTISIKRPVLAIVMNLVIILFGVIGYTFLGVREYPSIDPPVVSVRTAYAGANADIIESQITEPLEKNLNSVEGVKSISSSSNVGTSQITIEFELGVDMERAANDVRDKVSGAVRQLPQDIDAPPTVSKADANSDPIMSMLLQSESRSHLEISDMAENVVAQRLQTIQGVSSVMIWGQKKYAMRLWMDPTRMAAQGVTTQDIKQALDRENVELPSGKLAGDNTELTVKTVGRFKNETDFENLIVKTIGDKIIRFKDIGNIQLGPENEETILRLGGIPMIGLAIVPQPGTNYLEISKEIKKRLDEIKRDLPKDYKMDILLDNTVFIENSVEEVGETLLIAIVLVVIIIFLFFRDWIIAIRPLIDIPVSLIGTFFVMYMLGYSVNVLTLLAIVLATGLVVDDGIVVTENIYKKIEEGMKPIEAAIKGANEIIFAVVSTSITLASVFLPVIFMQGFVGKLFREFGIVLASAVLISAFVSLTLTPMLNAYLVRKTNKRSWFYEKTEPFFENMINGYRDRLTSFMKMRWLAIPILFLTLGIAWFFGRNVQQELAPLDDRNWFRISVTAPEGSSFEYMDNYMLKLGKMLQDSIPEARGIMLITAPGFSGSGSPNTGMVRVALKDKKERKRSQQEIVDFVTKKLRGMPDARAFAIQQQTISVDARGGLPVQYVVQAPDFEKLRDYMPKFMDEVAKDPTFVVSDMNLKFNKPELEVSIDREKAKSMGISVADVAQNMQLAFAGQRFGYFTMNGRQYQVIGQFDRANRDEPLDLKSTFVKNNQGELVQLDNIVKTEEQSSPPQLYHFNRYMSATVSAGLAPGKTIGDGIKAMDAIRDKLNDESIRTTLSGSSRDFAESSSNTLYTFLLALLLVYLILAAQFESFVDPFIIMLTVPLAVAGAMFSLWYFNQTLNIFSQIGMIMLIGLVTKNGILIVEFANQLREKGMSIKEAAIEAAAMRFRPILMTSLATVLGAAPIAFALGSAGKSRMSMGIVIMGGLLFSLVLTLYVIPAIYSFLSRNKDFERMKQIEKIAHESEHEMA</sequence>
<dbReference type="EMBL" id="SEWF01000015">
    <property type="protein sequence ID" value="RYU95353.1"/>
    <property type="molecule type" value="Genomic_DNA"/>
</dbReference>
<feature type="transmembrane region" description="Helical" evidence="8">
    <location>
        <begin position="986"/>
        <end position="1010"/>
    </location>
</feature>
<feature type="transmembrane region" description="Helical" evidence="8">
    <location>
        <begin position="524"/>
        <end position="543"/>
    </location>
</feature>
<feature type="transmembrane region" description="Helical" evidence="8">
    <location>
        <begin position="463"/>
        <end position="489"/>
    </location>
</feature>
<evidence type="ECO:0000256" key="6">
    <source>
        <dbReference type="ARBA" id="ARBA00022989"/>
    </source>
</evidence>
<dbReference type="FunFam" id="1.20.1640.10:FF:000001">
    <property type="entry name" value="Efflux pump membrane transporter"/>
    <property type="match status" value="1"/>
</dbReference>
<dbReference type="InterPro" id="IPR027463">
    <property type="entry name" value="AcrB_DN_DC_subdom"/>
</dbReference>
<feature type="transmembrane region" description="Helical" evidence="8">
    <location>
        <begin position="856"/>
        <end position="874"/>
    </location>
</feature>
<feature type="transmembrane region" description="Helical" evidence="8">
    <location>
        <begin position="334"/>
        <end position="353"/>
    </location>
</feature>
<feature type="transmembrane region" description="Helical" evidence="8">
    <location>
        <begin position="386"/>
        <end position="411"/>
    </location>
</feature>
<evidence type="ECO:0000256" key="4">
    <source>
        <dbReference type="ARBA" id="ARBA00022519"/>
    </source>
</evidence>
<feature type="transmembrane region" description="Helical" evidence="8">
    <location>
        <begin position="360"/>
        <end position="380"/>
    </location>
</feature>
<evidence type="ECO:0000256" key="1">
    <source>
        <dbReference type="ARBA" id="ARBA00004429"/>
    </source>
</evidence>
<name>A0A4Q5M0M0_9BACT</name>
<keyword evidence="4" id="KW-0997">Cell inner membrane</keyword>
<dbReference type="InterPro" id="IPR001036">
    <property type="entry name" value="Acrflvin-R"/>
</dbReference>
<evidence type="ECO:0000256" key="2">
    <source>
        <dbReference type="ARBA" id="ARBA00022448"/>
    </source>
</evidence>
<feature type="transmembrane region" description="Helical" evidence="8">
    <location>
        <begin position="907"/>
        <end position="932"/>
    </location>
</feature>
<keyword evidence="7 8" id="KW-0472">Membrane</keyword>
<feature type="transmembrane region" description="Helical" evidence="8">
    <location>
        <begin position="431"/>
        <end position="451"/>
    </location>
</feature>
<dbReference type="Gene3D" id="3.30.70.1320">
    <property type="entry name" value="Multidrug efflux transporter AcrB pore domain like"/>
    <property type="match status" value="1"/>
</dbReference>
<comment type="subcellular location">
    <subcellularLocation>
        <location evidence="1">Cell inner membrane</location>
        <topology evidence="1">Multi-pass membrane protein</topology>
    </subcellularLocation>
</comment>
<dbReference type="PANTHER" id="PTHR32063">
    <property type="match status" value="1"/>
</dbReference>